<evidence type="ECO:0000256" key="9">
    <source>
        <dbReference type="PROSITE-ProRule" id="PRU00221"/>
    </source>
</evidence>
<dbReference type="InterPro" id="IPR001680">
    <property type="entry name" value="WD40_rpt"/>
</dbReference>
<proteinExistence type="predicted"/>
<evidence type="ECO:0000256" key="8">
    <source>
        <dbReference type="ARBA" id="ARBA00022840"/>
    </source>
</evidence>
<protein>
    <recommendedName>
        <fullName evidence="1">non-specific serine/threonine protein kinase</fullName>
        <ecNumber evidence="1">2.7.11.1</ecNumber>
    </recommendedName>
</protein>
<dbReference type="Gene3D" id="2.130.10.10">
    <property type="entry name" value="YVTN repeat-like/Quinoprotein amine dehydrogenase"/>
    <property type="match status" value="2"/>
</dbReference>
<dbReference type="PROSITE" id="PS00108">
    <property type="entry name" value="PROTEIN_KINASE_ST"/>
    <property type="match status" value="1"/>
</dbReference>
<dbReference type="SUPFAM" id="SSF48371">
    <property type="entry name" value="ARM repeat"/>
    <property type="match status" value="1"/>
</dbReference>
<dbReference type="Pfam" id="PF22956">
    <property type="entry name" value="VPS15-like_hel"/>
    <property type="match status" value="1"/>
</dbReference>
<gene>
    <name evidence="12" type="primary">VPS15</name>
    <name evidence="12" type="ORF">SLS62_006482</name>
</gene>
<dbReference type="PANTHER" id="PTHR17583">
    <property type="entry name" value="PHOSPHOINOSITIDE 3-KINASE REGULATORY SUBUNIT 4"/>
    <property type="match status" value="1"/>
</dbReference>
<dbReference type="FunFam" id="1.10.510.10:FF:000497">
    <property type="entry name" value="Phosphoinositide 3-kinase regulatory subunit"/>
    <property type="match status" value="1"/>
</dbReference>
<keyword evidence="5" id="KW-0677">Repeat</keyword>
<dbReference type="Gene3D" id="1.25.10.10">
    <property type="entry name" value="Leucine-rich Repeat Variant"/>
    <property type="match status" value="2"/>
</dbReference>
<dbReference type="GO" id="GO:0034272">
    <property type="term" value="C:phosphatidylinositol 3-kinase complex, class III, type II"/>
    <property type="evidence" value="ECO:0007669"/>
    <property type="project" value="TreeGrafter"/>
</dbReference>
<accession>A0AAN9YR54</accession>
<feature type="region of interest" description="Disordered" evidence="10">
    <location>
        <begin position="1019"/>
        <end position="1051"/>
    </location>
</feature>
<feature type="repeat" description="WD" evidence="9">
    <location>
        <begin position="1140"/>
        <end position="1172"/>
    </location>
</feature>
<dbReference type="InterPro" id="IPR045162">
    <property type="entry name" value="Vps15-like"/>
</dbReference>
<feature type="compositionally biased region" description="Polar residues" evidence="10">
    <location>
        <begin position="955"/>
        <end position="969"/>
    </location>
</feature>
<dbReference type="GO" id="GO:0004674">
    <property type="term" value="F:protein serine/threonine kinase activity"/>
    <property type="evidence" value="ECO:0007669"/>
    <property type="project" value="UniProtKB-KW"/>
</dbReference>
<evidence type="ECO:0000256" key="6">
    <source>
        <dbReference type="ARBA" id="ARBA00022741"/>
    </source>
</evidence>
<reference evidence="12 13" key="1">
    <citation type="submission" date="2024-02" db="EMBL/GenBank/DDBJ databases">
        <title>De novo assembly and annotation of 12 fungi associated with fruit tree decline syndrome in Ontario, Canada.</title>
        <authorList>
            <person name="Sulman M."/>
            <person name="Ellouze W."/>
            <person name="Ilyukhin E."/>
        </authorList>
    </citation>
    <scope>NUCLEOTIDE SEQUENCE [LARGE SCALE GENOMIC DNA]</scope>
    <source>
        <strain evidence="12 13">M11/M66-122</strain>
    </source>
</reference>
<feature type="region of interest" description="Disordered" evidence="10">
    <location>
        <begin position="1432"/>
        <end position="1520"/>
    </location>
</feature>
<keyword evidence="13" id="KW-1185">Reference proteome</keyword>
<dbReference type="Pfam" id="PF00400">
    <property type="entry name" value="WD40"/>
    <property type="match status" value="1"/>
</dbReference>
<keyword evidence="4" id="KW-0808">Transferase</keyword>
<dbReference type="Gene3D" id="1.10.510.10">
    <property type="entry name" value="Transferase(Phosphotransferase) domain 1"/>
    <property type="match status" value="1"/>
</dbReference>
<dbReference type="GO" id="GO:0005770">
    <property type="term" value="C:late endosome"/>
    <property type="evidence" value="ECO:0007669"/>
    <property type="project" value="TreeGrafter"/>
</dbReference>
<feature type="region of interest" description="Disordered" evidence="10">
    <location>
        <begin position="1226"/>
        <end position="1259"/>
    </location>
</feature>
<evidence type="ECO:0000256" key="10">
    <source>
        <dbReference type="SAM" id="MobiDB-lite"/>
    </source>
</evidence>
<feature type="compositionally biased region" description="Basic and acidic residues" evidence="10">
    <location>
        <begin position="1459"/>
        <end position="1468"/>
    </location>
</feature>
<feature type="domain" description="Protein kinase" evidence="11">
    <location>
        <begin position="25"/>
        <end position="308"/>
    </location>
</feature>
<dbReference type="SUPFAM" id="SSF56112">
    <property type="entry name" value="Protein kinase-like (PK-like)"/>
    <property type="match status" value="1"/>
</dbReference>
<feature type="region of interest" description="Disordered" evidence="10">
    <location>
        <begin position="1636"/>
        <end position="1669"/>
    </location>
</feature>
<sequence>MGNSWSLASPSAGSAGIDVPELADIVHERSLGSGRFMKSIRARHHDGVVLAKVTVKPSQDTTLQDYRDRILQERDKLRDVPNALGFERAFENGLNGFLVRQYLHSSLYDRLSTRPFLEDIEKRWLAFQLLCALRDCHARDVYHGDIKTENMIVTSWNWLYLTDFTGSFKPKQLNETNPANFSYYFDQSGRRTCYIAPERFVPKDDLVNDGFVGKLTWSMDVFSAGCVIAEMFLETPIFSLSQLFKYRRGEFDPAISHLSRIPDQGLREMLSSMIHLDPQKRYSAEQYLDFYKGKVFPEYFYSFLHQYMELITDPSNGRAPISGALKNLGEADDRIDRVYYDFDKISYFLGYHENKTSSPITRFTPRLGLGLFPVRLNVPNNERYVATVPQPTDDDGSLIFLTLVAGSLRNTARAASKIRACDVLLAFSERLTDEAKLDRVLPYLMTLLNDDVDLVAISALRTVTQLLALVTVITPVNAHVFPEYIMPRMQVFLSGASRQPIMGKERREPSALVRATYASCLGSLATSASKFLELTAIMRAEGSISTVDPELEAGSDSGAAYDGLFDNAQGELVELFETHAKALVEDPDASVRRAFLSSVPELCMFFGSAESNDIILTHLNTYLNDRDWMLKCAFFDTIVGIAAFLGSTSLEEFSLPLMVQAVTDPEEHVVQAALHSLAELANLGLISKAKTWELVDVVGRFTMHPNIWIRGSAAEYLASAAKLLSPADIRCIVLPLVRPFLKAAIIPDFSDLALLDALKKPLSRTVFDLALSWAQKTDRGLFWKAVRQQKQSTFTIASTALAIRSARETQPQTLNKVARNDEDEQWLTRLRNMGMTTEDEFKLLALREFIWRLSQMKNRDSINQDTSTTPLNTIIALRSLNVKMQTIMFDEAATIEEPIWQQRQVHDLDKGPYTIADALLDASMTIDEPVGRRRRAAMNAHRSRFGSRGGAVSPRTANSPAQTQPSSPVGSPGGYEESRRTSSLSRGRRVHDDDTSISDAPYASRRAIRHQSSALDLLNRKDSGRSVAETGTTEANAFGQVEGPFAQNTPPRISIPDNISENDKFSNRLRAAHTYEGNDPSILKMLDNMYIDNYPHDIAEFGPLVTPVTRRKVSKAASAAAGGNPGDEAWKPAGKLVATFSEHTGAINRVIPSPDHQFFITGGDDGCVKVWDSARLERNVTHRSRQTHRHAPGARVVALCFIENTHTFVSCATDGRVHVVKVDTATTSSSGANNNSPNNSNNTNTNNASTTTTNNPTTNNYATTKYIRLRLLREYQLPAGEHAVWCEHFKQDLASVLVLATSRSRVLGIDLRTMALLYALENPVRHGCPTCFVIDRRRNWLLLGTSHGVLDLWDLRFRLRLKAWGLSGSCGGGGGGGGSHNSARPEPVYRLALHPTKGRGKWVCVAGGTGRGGEVTVWDLEKTQCREVYRCGSPFSSSPSAPPPSSGGSSSNTTTILKDVPKEYKPWDVDEDKPEGMLGRFATATATNSSHNNTGSSVDLPSSATTAPVPPTPAAPADIATTTADRGVRAMVVGAGAMEDQRDVRYGYLVTGGSDRRLRFWDVFRIENSSVFSGSGVGGGGSSVIGEDGSSSSSVNSAGGGGGGGMMMSKPVFVSTALPSQPGLVLNLERWPRSGGGGGAGAGGAGAGGKSGGGGGGSSAREKPPRHSVISAEQAQLLRSHLDAILDVAVLELPYTMTVSVDRSGVIFVFQ</sequence>
<dbReference type="InterPro" id="IPR015943">
    <property type="entry name" value="WD40/YVTN_repeat-like_dom_sf"/>
</dbReference>
<evidence type="ECO:0000313" key="13">
    <source>
        <dbReference type="Proteomes" id="UP001320420"/>
    </source>
</evidence>
<dbReference type="EC" id="2.7.11.1" evidence="1"/>
<feature type="compositionally biased region" description="Low complexity" evidence="10">
    <location>
        <begin position="1584"/>
        <end position="1597"/>
    </location>
</feature>
<organism evidence="12 13">
    <name type="scientific">Diatrype stigma</name>
    <dbReference type="NCBI Taxonomy" id="117547"/>
    <lineage>
        <taxon>Eukaryota</taxon>
        <taxon>Fungi</taxon>
        <taxon>Dikarya</taxon>
        <taxon>Ascomycota</taxon>
        <taxon>Pezizomycotina</taxon>
        <taxon>Sordariomycetes</taxon>
        <taxon>Xylariomycetidae</taxon>
        <taxon>Xylariales</taxon>
        <taxon>Diatrypaceae</taxon>
        <taxon>Diatrype</taxon>
    </lineage>
</organism>
<dbReference type="PROSITE" id="PS50082">
    <property type="entry name" value="WD_REPEATS_2"/>
    <property type="match status" value="2"/>
</dbReference>
<dbReference type="SMART" id="SM00220">
    <property type="entry name" value="S_TKc"/>
    <property type="match status" value="1"/>
</dbReference>
<evidence type="ECO:0000259" key="11">
    <source>
        <dbReference type="PROSITE" id="PS50011"/>
    </source>
</evidence>
<name>A0AAN9YR54_9PEZI</name>
<evidence type="ECO:0000256" key="1">
    <source>
        <dbReference type="ARBA" id="ARBA00012513"/>
    </source>
</evidence>
<dbReference type="PROSITE" id="PS50294">
    <property type="entry name" value="WD_REPEATS_REGION"/>
    <property type="match status" value="1"/>
</dbReference>
<dbReference type="FunFam" id="1.25.10.10:FF:000542">
    <property type="entry name" value="Phosphoinositide 3-kinase regulatory subunit 4"/>
    <property type="match status" value="1"/>
</dbReference>
<keyword evidence="6" id="KW-0547">Nucleotide-binding</keyword>
<keyword evidence="3 9" id="KW-0853">WD repeat</keyword>
<dbReference type="CDD" id="cd13980">
    <property type="entry name" value="STKc_Vps15"/>
    <property type="match status" value="1"/>
</dbReference>
<feature type="compositionally biased region" description="Gly residues" evidence="10">
    <location>
        <begin position="1636"/>
        <end position="1658"/>
    </location>
</feature>
<dbReference type="GO" id="GO:0034271">
    <property type="term" value="C:phosphatidylinositol 3-kinase complex, class III, type I"/>
    <property type="evidence" value="ECO:0007669"/>
    <property type="project" value="TreeGrafter"/>
</dbReference>
<evidence type="ECO:0000256" key="4">
    <source>
        <dbReference type="ARBA" id="ARBA00022679"/>
    </source>
</evidence>
<dbReference type="GO" id="GO:0006623">
    <property type="term" value="P:protein targeting to vacuole"/>
    <property type="evidence" value="ECO:0007669"/>
    <property type="project" value="TreeGrafter"/>
</dbReference>
<dbReference type="InterPro" id="IPR011009">
    <property type="entry name" value="Kinase-like_dom_sf"/>
</dbReference>
<feature type="region of interest" description="Disordered" evidence="10">
    <location>
        <begin position="1575"/>
        <end position="1602"/>
    </location>
</feature>
<dbReference type="GO" id="GO:0016236">
    <property type="term" value="P:macroautophagy"/>
    <property type="evidence" value="ECO:0007669"/>
    <property type="project" value="InterPro"/>
</dbReference>
<dbReference type="InterPro" id="IPR016024">
    <property type="entry name" value="ARM-type_fold"/>
</dbReference>
<dbReference type="InterPro" id="IPR055231">
    <property type="entry name" value="2AA_helical"/>
</dbReference>
<keyword evidence="2" id="KW-0723">Serine/threonine-protein kinase</keyword>
<dbReference type="Proteomes" id="UP001320420">
    <property type="component" value="Unassembled WGS sequence"/>
</dbReference>
<dbReference type="InterPro" id="IPR008271">
    <property type="entry name" value="Ser/Thr_kinase_AS"/>
</dbReference>
<feature type="compositionally biased region" description="Basic residues" evidence="10">
    <location>
        <begin position="933"/>
        <end position="945"/>
    </location>
</feature>
<evidence type="ECO:0000256" key="5">
    <source>
        <dbReference type="ARBA" id="ARBA00022737"/>
    </source>
</evidence>
<evidence type="ECO:0000313" key="12">
    <source>
        <dbReference type="EMBL" id="KAK7751532.1"/>
    </source>
</evidence>
<dbReference type="InterPro" id="IPR011989">
    <property type="entry name" value="ARM-like"/>
</dbReference>
<evidence type="ECO:0000256" key="2">
    <source>
        <dbReference type="ARBA" id="ARBA00022527"/>
    </source>
</evidence>
<keyword evidence="8" id="KW-0067">ATP-binding</keyword>
<dbReference type="SMART" id="SM00320">
    <property type="entry name" value="WD40"/>
    <property type="match status" value="5"/>
</dbReference>
<evidence type="ECO:0000256" key="7">
    <source>
        <dbReference type="ARBA" id="ARBA00022777"/>
    </source>
</evidence>
<comment type="caution">
    <text evidence="12">The sequence shown here is derived from an EMBL/GenBank/DDBJ whole genome shotgun (WGS) entry which is preliminary data.</text>
</comment>
<evidence type="ECO:0000256" key="3">
    <source>
        <dbReference type="ARBA" id="ARBA00022574"/>
    </source>
</evidence>
<feature type="region of interest" description="Disordered" evidence="10">
    <location>
        <begin position="933"/>
        <end position="1006"/>
    </location>
</feature>
<dbReference type="GO" id="GO:0005524">
    <property type="term" value="F:ATP binding"/>
    <property type="evidence" value="ECO:0007669"/>
    <property type="project" value="UniProtKB-KW"/>
</dbReference>
<feature type="repeat" description="WD" evidence="9">
    <location>
        <begin position="1548"/>
        <end position="1563"/>
    </location>
</feature>
<dbReference type="Pfam" id="PF00069">
    <property type="entry name" value="Pkinase"/>
    <property type="match status" value="1"/>
</dbReference>
<keyword evidence="7 12" id="KW-0418">Kinase</keyword>
<dbReference type="SUPFAM" id="SSF50978">
    <property type="entry name" value="WD40 repeat-like"/>
    <property type="match status" value="1"/>
</dbReference>
<dbReference type="PROSITE" id="PS50011">
    <property type="entry name" value="PROTEIN_KINASE_DOM"/>
    <property type="match status" value="1"/>
</dbReference>
<dbReference type="InterPro" id="IPR036322">
    <property type="entry name" value="WD40_repeat_dom_sf"/>
</dbReference>
<dbReference type="EMBL" id="JAKJXP020000048">
    <property type="protein sequence ID" value="KAK7751532.1"/>
    <property type="molecule type" value="Genomic_DNA"/>
</dbReference>
<dbReference type="InterPro" id="IPR000719">
    <property type="entry name" value="Prot_kinase_dom"/>
</dbReference>
<dbReference type="GO" id="GO:0045324">
    <property type="term" value="P:late endosome to vacuole transport"/>
    <property type="evidence" value="ECO:0007669"/>
    <property type="project" value="InterPro"/>
</dbReference>
<feature type="compositionally biased region" description="Low complexity" evidence="10">
    <location>
        <begin position="1482"/>
        <end position="1507"/>
    </location>
</feature>
<dbReference type="GO" id="GO:0071561">
    <property type="term" value="C:nucleus-vacuole junction"/>
    <property type="evidence" value="ECO:0007669"/>
    <property type="project" value="TreeGrafter"/>
</dbReference>
<dbReference type="PANTHER" id="PTHR17583:SF0">
    <property type="entry name" value="PHOSPHOINOSITIDE 3-KINASE REGULATORY SUBUNIT 4"/>
    <property type="match status" value="1"/>
</dbReference>